<comment type="caution">
    <text evidence="4">The sequence shown here is derived from an EMBL/GenBank/DDBJ whole genome shotgun (WGS) entry which is preliminary data.</text>
</comment>
<sequence length="435" mass="49305">MHPTPHNDTPRKLSATFTYLVGQPSDIPLENRIFNSMCLIALIVIIINIPFNYFTGLRVTATLLAVMLLLLSGLYYLSRFRNRFHFSVTIAVIAVNVMFAINYFTSCGIAGASLLSFALTFFLVMMVSPGKQYSWWLGLNLLLVLGLIGYEYYVPQSVPDIYPDRASRFMDLSVTYVISVLVIFSGTLFMKNIYTREKKRGEEKARVLEQLNEEKNKLFSIISHDLRNPLSSIQSYLELMKNIQLPQHERLQMEEELLHMVNNTQDMLLNILYWSKSQLQGLSVQLSPVNIFKTISPILHHNTTLMASKKLRLEENIDNRIQAMADINMLQLILRNLIGNAIKFTPAGGSIHISAEQQENNCLLTIRDTGKGIDVKRMAEIFSLKARSTFGTGNEKGIGLGLYLCKEYTEAQSGRIWFENNPGNGCTFFLSFPAA</sequence>
<protein>
    <recommendedName>
        <fullName evidence="2">histidine kinase</fullName>
        <ecNumber evidence="2">2.7.13.3</ecNumber>
    </recommendedName>
</protein>
<dbReference type="OrthoDB" id="9810447at2"/>
<dbReference type="InterPro" id="IPR005467">
    <property type="entry name" value="His_kinase_dom"/>
</dbReference>
<dbReference type="SUPFAM" id="SSF55874">
    <property type="entry name" value="ATPase domain of HSP90 chaperone/DNA topoisomerase II/histidine kinase"/>
    <property type="match status" value="1"/>
</dbReference>
<dbReference type="EC" id="2.7.13.3" evidence="2"/>
<keyword evidence="5" id="KW-1185">Reference proteome</keyword>
<keyword evidence="3" id="KW-0597">Phosphoprotein</keyword>
<dbReference type="Pfam" id="PF02518">
    <property type="entry name" value="HATPase_c"/>
    <property type="match status" value="1"/>
</dbReference>
<dbReference type="PANTHER" id="PTHR43547">
    <property type="entry name" value="TWO-COMPONENT HISTIDINE KINASE"/>
    <property type="match status" value="1"/>
</dbReference>
<dbReference type="CDD" id="cd00075">
    <property type="entry name" value="HATPase"/>
    <property type="match status" value="1"/>
</dbReference>
<dbReference type="InterPro" id="IPR036890">
    <property type="entry name" value="HATPase_C_sf"/>
</dbReference>
<dbReference type="InterPro" id="IPR003661">
    <property type="entry name" value="HisK_dim/P_dom"/>
</dbReference>
<accession>A0A433WG07</accession>
<comment type="catalytic activity">
    <reaction evidence="1">
        <text>ATP + protein L-histidine = ADP + protein N-phospho-L-histidine.</text>
        <dbReference type="EC" id="2.7.13.3"/>
    </reaction>
</comment>
<dbReference type="CDD" id="cd00082">
    <property type="entry name" value="HisKA"/>
    <property type="match status" value="1"/>
</dbReference>
<organism evidence="4 5">
    <name type="scientific">Chitinophaga solisilvae</name>
    <dbReference type="NCBI Taxonomy" id="1233460"/>
    <lineage>
        <taxon>Bacteria</taxon>
        <taxon>Pseudomonadati</taxon>
        <taxon>Bacteroidota</taxon>
        <taxon>Chitinophagia</taxon>
        <taxon>Chitinophagales</taxon>
        <taxon>Chitinophagaceae</taxon>
        <taxon>Chitinophaga</taxon>
    </lineage>
</organism>
<reference evidence="4" key="1">
    <citation type="submission" date="2020-05" db="EMBL/GenBank/DDBJ databases">
        <title>Chitinophaga laudate sp. nov., isolated from a tropical peat swamp.</title>
        <authorList>
            <person name="Goh C.B.S."/>
            <person name="Lee M.S."/>
            <person name="Parimannan S."/>
            <person name="Pasbakhsh P."/>
            <person name="Yule C.M."/>
            <person name="Rajandas H."/>
            <person name="Loke S."/>
            <person name="Croft L."/>
            <person name="Tan J.B.L."/>
        </authorList>
    </citation>
    <scope>NUCLEOTIDE SEQUENCE</scope>
    <source>
        <strain evidence="4">Mgbs1</strain>
    </source>
</reference>
<dbReference type="SUPFAM" id="SSF47384">
    <property type="entry name" value="Homodimeric domain of signal transducing histidine kinase"/>
    <property type="match status" value="1"/>
</dbReference>
<keyword evidence="4" id="KW-0418">Kinase</keyword>
<evidence type="ECO:0000256" key="2">
    <source>
        <dbReference type="ARBA" id="ARBA00012438"/>
    </source>
</evidence>
<evidence type="ECO:0000313" key="5">
    <source>
        <dbReference type="Proteomes" id="UP000281028"/>
    </source>
</evidence>
<dbReference type="AlphaFoldDB" id="A0A433WG07"/>
<evidence type="ECO:0000313" key="4">
    <source>
        <dbReference type="EMBL" id="NSL87351.1"/>
    </source>
</evidence>
<dbReference type="RefSeq" id="WP_127041269.1">
    <property type="nucleotide sequence ID" value="NZ_JAABOK010000004.1"/>
</dbReference>
<evidence type="ECO:0000256" key="3">
    <source>
        <dbReference type="ARBA" id="ARBA00022553"/>
    </source>
</evidence>
<dbReference type="InterPro" id="IPR003594">
    <property type="entry name" value="HATPase_dom"/>
</dbReference>
<dbReference type="Proteomes" id="UP000281028">
    <property type="component" value="Unassembled WGS sequence"/>
</dbReference>
<dbReference type="SMART" id="SM00388">
    <property type="entry name" value="HisKA"/>
    <property type="match status" value="1"/>
</dbReference>
<dbReference type="PRINTS" id="PR00344">
    <property type="entry name" value="BCTRLSENSOR"/>
</dbReference>
<dbReference type="Gene3D" id="1.10.287.130">
    <property type="match status" value="1"/>
</dbReference>
<dbReference type="EMBL" id="RIAR02000001">
    <property type="protein sequence ID" value="NSL87351.1"/>
    <property type="molecule type" value="Genomic_DNA"/>
</dbReference>
<dbReference type="SMART" id="SM00387">
    <property type="entry name" value="HATPase_c"/>
    <property type="match status" value="1"/>
</dbReference>
<gene>
    <name evidence="4" type="ORF">ECE50_010950</name>
</gene>
<dbReference type="Gene3D" id="3.30.565.10">
    <property type="entry name" value="Histidine kinase-like ATPase, C-terminal domain"/>
    <property type="match status" value="1"/>
</dbReference>
<dbReference type="InterPro" id="IPR004358">
    <property type="entry name" value="Sig_transdc_His_kin-like_C"/>
</dbReference>
<name>A0A433WG07_9BACT</name>
<dbReference type="PROSITE" id="PS50109">
    <property type="entry name" value="HIS_KIN"/>
    <property type="match status" value="1"/>
</dbReference>
<evidence type="ECO:0000256" key="1">
    <source>
        <dbReference type="ARBA" id="ARBA00000085"/>
    </source>
</evidence>
<dbReference type="InterPro" id="IPR036097">
    <property type="entry name" value="HisK_dim/P_sf"/>
</dbReference>
<dbReference type="PANTHER" id="PTHR43547:SF2">
    <property type="entry name" value="HYBRID SIGNAL TRANSDUCTION HISTIDINE KINASE C"/>
    <property type="match status" value="1"/>
</dbReference>
<keyword evidence="4" id="KW-0808">Transferase</keyword>
<dbReference type="Pfam" id="PF00512">
    <property type="entry name" value="HisKA"/>
    <property type="match status" value="1"/>
</dbReference>
<proteinExistence type="predicted"/>
<dbReference type="GO" id="GO:0000155">
    <property type="term" value="F:phosphorelay sensor kinase activity"/>
    <property type="evidence" value="ECO:0007669"/>
    <property type="project" value="InterPro"/>
</dbReference>